<sequence>MAGQKTKARVKRREVESGDGWTVITHGLSNLKVRGDEKENGKGNAKGGKKSVAGQVPNSTVKDLTAEKLLAEFEILQERWKGCPVARQMQELFKKREKVVKTAVCIGIGSFARDWEQRWRSLWQLVAFVHVVRLLSDDNGITTYAQDPAFTTLDMDFLKLLDITTVQTGIEKHISTESFVFSPFVDWFLLLPMFLKEKDPAVYVGNEILDDYTTYAQTAEKQAKLDECNNIGATFLLGREKQKLVDFEGHAHALNGMVVYLKEDEDGEGD</sequence>
<dbReference type="Pfam" id="PF07985">
    <property type="entry name" value="SRR1"/>
    <property type="match status" value="1"/>
</dbReference>
<proteinExistence type="predicted"/>
<name>A0A7U2ENJ9_PHANO</name>
<dbReference type="KEGG" id="pno:SNOG_09541"/>
<evidence type="ECO:0000259" key="2">
    <source>
        <dbReference type="Pfam" id="PF07985"/>
    </source>
</evidence>
<dbReference type="AlphaFoldDB" id="A0A7U2ENJ9"/>
<protein>
    <recommendedName>
        <fullName evidence="2">SRR1-like domain-containing protein</fullName>
    </recommendedName>
</protein>
<evidence type="ECO:0000256" key="1">
    <source>
        <dbReference type="SAM" id="MobiDB-lite"/>
    </source>
</evidence>
<dbReference type="Proteomes" id="UP000663193">
    <property type="component" value="Chromosome 1"/>
</dbReference>
<feature type="domain" description="SRR1-like" evidence="2">
    <location>
        <begin position="90"/>
        <end position="260"/>
    </location>
</feature>
<dbReference type="VEuPathDB" id="FungiDB:JI435_095410"/>
<organism evidence="3 4">
    <name type="scientific">Phaeosphaeria nodorum (strain SN15 / ATCC MYA-4574 / FGSC 10173)</name>
    <name type="common">Glume blotch fungus</name>
    <name type="synonym">Parastagonospora nodorum</name>
    <dbReference type="NCBI Taxonomy" id="321614"/>
    <lineage>
        <taxon>Eukaryota</taxon>
        <taxon>Fungi</taxon>
        <taxon>Dikarya</taxon>
        <taxon>Ascomycota</taxon>
        <taxon>Pezizomycotina</taxon>
        <taxon>Dothideomycetes</taxon>
        <taxon>Pleosporomycetidae</taxon>
        <taxon>Pleosporales</taxon>
        <taxon>Pleosporineae</taxon>
        <taxon>Phaeosphaeriaceae</taxon>
        <taxon>Parastagonospora</taxon>
    </lineage>
</organism>
<gene>
    <name evidence="3" type="ORF">JI435_095410</name>
</gene>
<dbReference type="RefSeq" id="XP_001799831.1">
    <property type="nucleotide sequence ID" value="XM_001799779.1"/>
</dbReference>
<evidence type="ECO:0000313" key="4">
    <source>
        <dbReference type="Proteomes" id="UP000663193"/>
    </source>
</evidence>
<evidence type="ECO:0000313" key="3">
    <source>
        <dbReference type="EMBL" id="QRC90126.1"/>
    </source>
</evidence>
<dbReference type="PANTHER" id="PTHR42080:SF1">
    <property type="entry name" value="SRR1-LIKE DOMAIN-CONTAINING PROTEIN"/>
    <property type="match status" value="1"/>
</dbReference>
<dbReference type="InterPro" id="IPR012942">
    <property type="entry name" value="SRR1-like"/>
</dbReference>
<dbReference type="EMBL" id="CP069023">
    <property type="protein sequence ID" value="QRC90126.1"/>
    <property type="molecule type" value="Genomic_DNA"/>
</dbReference>
<dbReference type="PANTHER" id="PTHR42080">
    <property type="entry name" value="SRR1 DOMAIN-CONTAINING PROTEIN"/>
    <property type="match status" value="1"/>
</dbReference>
<dbReference type="OrthoDB" id="5318346at2759"/>
<accession>A0A7U2ENJ9</accession>
<feature type="region of interest" description="Disordered" evidence="1">
    <location>
        <begin position="33"/>
        <end position="56"/>
    </location>
</feature>
<reference evidence="4" key="1">
    <citation type="journal article" date="2021" name="BMC Genomics">
        <title>Chromosome-level genome assembly and manually-curated proteome of model necrotroph Parastagonospora nodorum Sn15 reveals a genome-wide trove of candidate effector homologs, and redundancy of virulence-related functions within an accessory chromosome.</title>
        <authorList>
            <person name="Bertazzoni S."/>
            <person name="Jones D.A.B."/>
            <person name="Phan H.T."/>
            <person name="Tan K.-C."/>
            <person name="Hane J.K."/>
        </authorList>
    </citation>
    <scope>NUCLEOTIDE SEQUENCE [LARGE SCALE GENOMIC DNA]</scope>
    <source>
        <strain evidence="4">SN15 / ATCC MYA-4574 / FGSC 10173)</strain>
    </source>
</reference>
<keyword evidence="4" id="KW-1185">Reference proteome</keyword>